<dbReference type="EMBL" id="SPNV01000143">
    <property type="protein sequence ID" value="KAF5860067.1"/>
    <property type="molecule type" value="Genomic_DNA"/>
</dbReference>
<gene>
    <name evidence="1" type="ORF">ETB97_002093</name>
</gene>
<comment type="caution">
    <text evidence="1">The sequence shown here is derived from an EMBL/GenBank/DDBJ whole genome shotgun (WGS) entry which is preliminary data.</text>
</comment>
<proteinExistence type="predicted"/>
<dbReference type="Proteomes" id="UP000541154">
    <property type="component" value="Unassembled WGS sequence"/>
</dbReference>
<sequence length="135" mass="14759">MSTKQEIIVGAIVTLSQGKDGNYDVGQVGEDLLKAPGRDVGDRRPISWDLGPHSGTGWVDTETLDIGVTVSIWGISIGTFYGNLGNLGLKVNVNLTGATGWVMFYSKNRTTAWVRISLDLKAFGDYMDDFQTLEW</sequence>
<reference evidence="1 2" key="1">
    <citation type="submission" date="2019-04" db="EMBL/GenBank/DDBJ databases">
        <title>Aspergillus burnettii sp. nov., novel species from soil in southeast Queensland.</title>
        <authorList>
            <person name="Gilchrist C.L.M."/>
            <person name="Pitt J.I."/>
            <person name="Lange L."/>
            <person name="Lacey H.J."/>
            <person name="Vuong D."/>
            <person name="Midgley D.J."/>
            <person name="Greenfield P."/>
            <person name="Bradbury M."/>
            <person name="Lacey E."/>
            <person name="Busk P.K."/>
            <person name="Pilgaard B."/>
            <person name="Chooi Y.H."/>
            <person name="Piggott A.M."/>
        </authorList>
    </citation>
    <scope>NUCLEOTIDE SEQUENCE [LARGE SCALE GENOMIC DNA]</scope>
    <source>
        <strain evidence="1 2">FRR 5400</strain>
    </source>
</reference>
<evidence type="ECO:0000313" key="1">
    <source>
        <dbReference type="EMBL" id="KAF5860067.1"/>
    </source>
</evidence>
<name>A0A8H6A3A4_PETAA</name>
<protein>
    <submittedName>
        <fullName evidence="1">Uncharacterized protein</fullName>
    </submittedName>
</protein>
<dbReference type="AlphaFoldDB" id="A0A8H6A3A4"/>
<organism evidence="1 2">
    <name type="scientific">Petromyces alliaceus</name>
    <name type="common">Aspergillus alliaceus</name>
    <dbReference type="NCBI Taxonomy" id="209559"/>
    <lineage>
        <taxon>Eukaryota</taxon>
        <taxon>Fungi</taxon>
        <taxon>Dikarya</taxon>
        <taxon>Ascomycota</taxon>
        <taxon>Pezizomycotina</taxon>
        <taxon>Eurotiomycetes</taxon>
        <taxon>Eurotiomycetidae</taxon>
        <taxon>Eurotiales</taxon>
        <taxon>Aspergillaceae</taxon>
        <taxon>Aspergillus</taxon>
        <taxon>Aspergillus subgen. Circumdati</taxon>
    </lineage>
</organism>
<accession>A0A8H6A3A4</accession>
<keyword evidence="2" id="KW-1185">Reference proteome</keyword>
<evidence type="ECO:0000313" key="2">
    <source>
        <dbReference type="Proteomes" id="UP000541154"/>
    </source>
</evidence>